<dbReference type="Gene3D" id="3.40.50.150">
    <property type="entry name" value="Vaccinia Virus protein VP39"/>
    <property type="match status" value="1"/>
</dbReference>
<keyword evidence="3" id="KW-1185">Reference proteome</keyword>
<feature type="compositionally biased region" description="Low complexity" evidence="1">
    <location>
        <begin position="11"/>
        <end position="21"/>
    </location>
</feature>
<accession>A0ABW1CSS5</accession>
<dbReference type="RefSeq" id="WP_379517493.1">
    <property type="nucleotide sequence ID" value="NZ_JBHSPA010000032.1"/>
</dbReference>
<organism evidence="2 3">
    <name type="scientific">Nonomuraea insulae</name>
    <dbReference type="NCBI Taxonomy" id="1616787"/>
    <lineage>
        <taxon>Bacteria</taxon>
        <taxon>Bacillati</taxon>
        <taxon>Actinomycetota</taxon>
        <taxon>Actinomycetes</taxon>
        <taxon>Streptosporangiales</taxon>
        <taxon>Streptosporangiaceae</taxon>
        <taxon>Nonomuraea</taxon>
    </lineage>
</organism>
<proteinExistence type="predicted"/>
<evidence type="ECO:0000256" key="1">
    <source>
        <dbReference type="SAM" id="MobiDB-lite"/>
    </source>
</evidence>
<sequence length="662" mass="73316">MTAMTTPMTDPQPSVPSSSQPEPLRSPLGGLDYRKVSEEARAESRNREVHLPPVSTYRWWARRTSAVNGAVIDAFNAMTPGRLLVADMFAGGGVIPLAAVARGHQVYAQDLNPWPTAGLTAMLGLPAPDKLREAASTIEQWVHTEVEAAYGTTLTDGTRGVVSHTIRVATGECTGCAQRARMFPHALVSLRVRKESRNPQAWMACQRGHLFSANSDKRRRCPTCHILVDPTATYTPMRTITCECGKTDRLADRAKTWQWEIVLVDRSSRIAREVDIPTEAEREQADSSGWQPAHDLGPIPPGQETSVLTRHGFQRWQDLYPNRQRHMLERMLDLASRCSKDPSVLRAAELAVVGSAEMAGHLSRWDRFYLKSFESMAGHRFNLTTLAVEPNVWGGVGRGRGTILRRLNQLVKSATWLHEKTGRELLVQGPLTSSTPATAMNEWDVRVVEGSSEQMVLPSKSVHLVLTDPPYHDDVQYAELSGPLRAWARLANEKLTNEVLTGEAVVNSATGQLVDDGAYEALLGRIFKEARRTLRPDGHLVFSYANRSPRAWVAVFGALQSAGLRAVGCELLHSENETDHAKRGVRACTLDLILDLVPAGPSAVEQHRPRPSPDIPLTDERQFLSVVADMFLRVGDLKDGWRSEVHKTLSEHPFITPIERVT</sequence>
<comment type="caution">
    <text evidence="2">The sequence shown here is derived from an EMBL/GenBank/DDBJ whole genome shotgun (WGS) entry which is preliminary data.</text>
</comment>
<dbReference type="InterPro" id="IPR002052">
    <property type="entry name" value="DNA_methylase_N6_adenine_CS"/>
</dbReference>
<dbReference type="EMBL" id="JBHSPA010000032">
    <property type="protein sequence ID" value="MFC5827985.1"/>
    <property type="molecule type" value="Genomic_DNA"/>
</dbReference>
<dbReference type="PROSITE" id="PS00092">
    <property type="entry name" value="N6_MTASE"/>
    <property type="match status" value="1"/>
</dbReference>
<name>A0ABW1CSS5_9ACTN</name>
<feature type="compositionally biased region" description="Basic and acidic residues" evidence="1">
    <location>
        <begin position="32"/>
        <end position="48"/>
    </location>
</feature>
<reference evidence="3" key="1">
    <citation type="journal article" date="2019" name="Int. J. Syst. Evol. Microbiol.">
        <title>The Global Catalogue of Microorganisms (GCM) 10K type strain sequencing project: providing services to taxonomists for standard genome sequencing and annotation.</title>
        <authorList>
            <consortium name="The Broad Institute Genomics Platform"/>
            <consortium name="The Broad Institute Genome Sequencing Center for Infectious Disease"/>
            <person name="Wu L."/>
            <person name="Ma J."/>
        </authorList>
    </citation>
    <scope>NUCLEOTIDE SEQUENCE [LARGE SCALE GENOMIC DNA]</scope>
    <source>
        <strain evidence="3">CCUG 53903</strain>
    </source>
</reference>
<evidence type="ECO:0000313" key="2">
    <source>
        <dbReference type="EMBL" id="MFC5827985.1"/>
    </source>
</evidence>
<protein>
    <recommendedName>
        <fullName evidence="4">DNA methylase N-4/N-6 domain-containing protein</fullName>
    </recommendedName>
</protein>
<dbReference type="InterPro" id="IPR029063">
    <property type="entry name" value="SAM-dependent_MTases_sf"/>
</dbReference>
<evidence type="ECO:0000313" key="3">
    <source>
        <dbReference type="Proteomes" id="UP001596058"/>
    </source>
</evidence>
<evidence type="ECO:0008006" key="4">
    <source>
        <dbReference type="Google" id="ProtNLM"/>
    </source>
</evidence>
<feature type="region of interest" description="Disordered" evidence="1">
    <location>
        <begin position="1"/>
        <end position="48"/>
    </location>
</feature>
<dbReference type="Proteomes" id="UP001596058">
    <property type="component" value="Unassembled WGS sequence"/>
</dbReference>
<dbReference type="SUPFAM" id="SSF53335">
    <property type="entry name" value="S-adenosyl-L-methionine-dependent methyltransferases"/>
    <property type="match status" value="2"/>
</dbReference>
<gene>
    <name evidence="2" type="ORF">ACFPZ3_29325</name>
</gene>